<organism evidence="1 2">
    <name type="scientific">Methylobacterium phyllostachyos</name>
    <dbReference type="NCBI Taxonomy" id="582672"/>
    <lineage>
        <taxon>Bacteria</taxon>
        <taxon>Pseudomonadati</taxon>
        <taxon>Pseudomonadota</taxon>
        <taxon>Alphaproteobacteria</taxon>
        <taxon>Hyphomicrobiales</taxon>
        <taxon>Methylobacteriaceae</taxon>
        <taxon>Methylobacterium</taxon>
    </lineage>
</organism>
<dbReference type="STRING" id="582672.SAMN05216360_10219"/>
<name>A0A1G9T016_9HYPH</name>
<dbReference type="AlphaFoldDB" id="A0A1G9T016"/>
<sequence>MAFFIGIACPWLLIAVLDRIAEGRRINELAALGVTPQSAPAQSSYLVPDRPY</sequence>
<dbReference type="Proteomes" id="UP000198704">
    <property type="component" value="Unassembled WGS sequence"/>
</dbReference>
<gene>
    <name evidence="1" type="ORF">SAMN05216360_10219</name>
</gene>
<proteinExistence type="predicted"/>
<dbReference type="EMBL" id="FNHS01000002">
    <property type="protein sequence ID" value="SDM41073.1"/>
    <property type="molecule type" value="Genomic_DNA"/>
</dbReference>
<reference evidence="2" key="1">
    <citation type="submission" date="2016-10" db="EMBL/GenBank/DDBJ databases">
        <authorList>
            <person name="Varghese N."/>
            <person name="Submissions S."/>
        </authorList>
    </citation>
    <scope>NUCLEOTIDE SEQUENCE [LARGE SCALE GENOMIC DNA]</scope>
    <source>
        <strain evidence="2">BL47</strain>
    </source>
</reference>
<dbReference type="RefSeq" id="WP_167627612.1">
    <property type="nucleotide sequence ID" value="NZ_FNHS01000002.1"/>
</dbReference>
<protein>
    <submittedName>
        <fullName evidence="1">Uncharacterized protein</fullName>
    </submittedName>
</protein>
<evidence type="ECO:0000313" key="2">
    <source>
        <dbReference type="Proteomes" id="UP000198704"/>
    </source>
</evidence>
<accession>A0A1G9T016</accession>
<evidence type="ECO:0000313" key="1">
    <source>
        <dbReference type="EMBL" id="SDM41073.1"/>
    </source>
</evidence>
<keyword evidence="2" id="KW-1185">Reference proteome</keyword>